<dbReference type="GO" id="GO:0008676">
    <property type="term" value="F:3-deoxy-8-phosphooctulonate synthase activity"/>
    <property type="evidence" value="ECO:0007669"/>
    <property type="project" value="UniProtKB-EC"/>
</dbReference>
<dbReference type="AlphaFoldDB" id="A0A1M4T7I1"/>
<keyword evidence="7" id="KW-0808">Transferase</keyword>
<reference evidence="10 11" key="1">
    <citation type="submission" date="2016-11" db="EMBL/GenBank/DDBJ databases">
        <authorList>
            <person name="Jaros S."/>
            <person name="Januszkiewicz K."/>
            <person name="Wedrychowicz H."/>
        </authorList>
    </citation>
    <scope>NUCLEOTIDE SEQUENCE [LARGE SCALE GENOMIC DNA]</scope>
    <source>
        <strain evidence="10 11">DSM 25661</strain>
    </source>
</reference>
<sequence>MDISVIPNIKHTQADNFFLLAGPCAIESEAMAMQIAEQILKISDTYQVPFIFKGSFKKANRSRIDSFTGIGDKKALEILKKVGETFNIPTVTDIHQVQDATMAANYVDVLQIPAFLVRQTDLVVAAAQTGKVVNLKKGQFMSPESMQHAVQKVLDSNNELVMVTDRGTMFGYQDLIVDFRGIPSMREFATTVLDVTHSLQQPNQSSGVTGGRPDMIETIARAGIVNHVDGLFIETHYNPSEAKSDGANMLDLKHLEQLIKRLTQIRVTINQF</sequence>
<dbReference type="NCBIfam" id="TIGR01362">
    <property type="entry name" value="KDO8P_synth"/>
    <property type="match status" value="1"/>
</dbReference>
<dbReference type="UniPathway" id="UPA00357">
    <property type="reaction ID" value="UER00474"/>
</dbReference>
<comment type="catalytic activity">
    <reaction evidence="8">
        <text>D-arabinose 5-phosphate + phosphoenolpyruvate + H2O = 3-deoxy-alpha-D-manno-2-octulosonate-8-phosphate + phosphate</text>
        <dbReference type="Rhea" id="RHEA:14053"/>
        <dbReference type="ChEBI" id="CHEBI:15377"/>
        <dbReference type="ChEBI" id="CHEBI:43474"/>
        <dbReference type="ChEBI" id="CHEBI:57693"/>
        <dbReference type="ChEBI" id="CHEBI:58702"/>
        <dbReference type="ChEBI" id="CHEBI:85985"/>
        <dbReference type="EC" id="2.5.1.55"/>
    </reaction>
</comment>
<dbReference type="RefSeq" id="WP_073191641.1">
    <property type="nucleotide sequence ID" value="NZ_FQTW01000001.1"/>
</dbReference>
<dbReference type="GO" id="GO:0005737">
    <property type="term" value="C:cytoplasm"/>
    <property type="evidence" value="ECO:0007669"/>
    <property type="project" value="UniProtKB-SubCell"/>
</dbReference>
<organism evidence="10 11">
    <name type="scientific">Psychroflexus salarius</name>
    <dbReference type="NCBI Taxonomy" id="1155689"/>
    <lineage>
        <taxon>Bacteria</taxon>
        <taxon>Pseudomonadati</taxon>
        <taxon>Bacteroidota</taxon>
        <taxon>Flavobacteriia</taxon>
        <taxon>Flavobacteriales</taxon>
        <taxon>Flavobacteriaceae</taxon>
        <taxon>Psychroflexus</taxon>
    </lineage>
</organism>
<dbReference type="EC" id="2.5.1.55" evidence="5"/>
<dbReference type="InterPro" id="IPR013785">
    <property type="entry name" value="Aldolase_TIM"/>
</dbReference>
<dbReference type="UniPathway" id="UPA00030"/>
<dbReference type="PANTHER" id="PTHR21057">
    <property type="entry name" value="PHOSPHO-2-DEHYDRO-3-DEOXYHEPTONATE ALDOLASE"/>
    <property type="match status" value="1"/>
</dbReference>
<name>A0A1M4T7I1_9FLAO</name>
<keyword evidence="6" id="KW-0963">Cytoplasm</keyword>
<evidence type="ECO:0000256" key="4">
    <source>
        <dbReference type="ARBA" id="ARBA00010499"/>
    </source>
</evidence>
<evidence type="ECO:0000256" key="6">
    <source>
        <dbReference type="ARBA" id="ARBA00022490"/>
    </source>
</evidence>
<evidence type="ECO:0000256" key="1">
    <source>
        <dbReference type="ARBA" id="ARBA00004496"/>
    </source>
</evidence>
<accession>A0A1M4T7I1</accession>
<dbReference type="NCBIfam" id="NF003543">
    <property type="entry name" value="PRK05198.1"/>
    <property type="match status" value="1"/>
</dbReference>
<evidence type="ECO:0000313" key="11">
    <source>
        <dbReference type="Proteomes" id="UP000184462"/>
    </source>
</evidence>
<evidence type="ECO:0000256" key="7">
    <source>
        <dbReference type="ARBA" id="ARBA00022679"/>
    </source>
</evidence>
<evidence type="ECO:0000256" key="2">
    <source>
        <dbReference type="ARBA" id="ARBA00004756"/>
    </source>
</evidence>
<dbReference type="Proteomes" id="UP000184462">
    <property type="component" value="Unassembled WGS sequence"/>
</dbReference>
<dbReference type="GO" id="GO:0009103">
    <property type="term" value="P:lipopolysaccharide biosynthetic process"/>
    <property type="evidence" value="ECO:0007669"/>
    <property type="project" value="UniProtKB-UniPathway"/>
</dbReference>
<dbReference type="Gene3D" id="3.20.20.70">
    <property type="entry name" value="Aldolase class I"/>
    <property type="match status" value="1"/>
</dbReference>
<evidence type="ECO:0000259" key="9">
    <source>
        <dbReference type="Pfam" id="PF00793"/>
    </source>
</evidence>
<comment type="pathway">
    <text evidence="3">Carbohydrate biosynthesis; 3-deoxy-D-manno-octulosonate biosynthesis; 3-deoxy-D-manno-octulosonate from D-ribulose 5-phosphate: step 2/3.</text>
</comment>
<dbReference type="SUPFAM" id="SSF51569">
    <property type="entry name" value="Aldolase"/>
    <property type="match status" value="1"/>
</dbReference>
<dbReference type="Pfam" id="PF00793">
    <property type="entry name" value="DAHP_synth_1"/>
    <property type="match status" value="1"/>
</dbReference>
<comment type="similarity">
    <text evidence="4">Belongs to the KdsA family.</text>
</comment>
<protein>
    <recommendedName>
        <fullName evidence="5">3-deoxy-8-phosphooctulonate synthase</fullName>
        <ecNumber evidence="5">2.5.1.55</ecNumber>
    </recommendedName>
</protein>
<dbReference type="InterPro" id="IPR006269">
    <property type="entry name" value="KDO8P_synthase"/>
</dbReference>
<evidence type="ECO:0000313" key="10">
    <source>
        <dbReference type="EMBL" id="SHE40421.1"/>
    </source>
</evidence>
<keyword evidence="11" id="KW-1185">Reference proteome</keyword>
<evidence type="ECO:0000256" key="3">
    <source>
        <dbReference type="ARBA" id="ARBA00004845"/>
    </source>
</evidence>
<evidence type="ECO:0000256" key="8">
    <source>
        <dbReference type="ARBA" id="ARBA00049112"/>
    </source>
</evidence>
<feature type="domain" description="DAHP synthetase I/KDSA" evidence="9">
    <location>
        <begin position="9"/>
        <end position="268"/>
    </location>
</feature>
<comment type="subcellular location">
    <subcellularLocation>
        <location evidence="1">Cytoplasm</location>
    </subcellularLocation>
</comment>
<dbReference type="InterPro" id="IPR006218">
    <property type="entry name" value="DAHP1/KDSA"/>
</dbReference>
<comment type="pathway">
    <text evidence="2">Bacterial outer membrane biogenesis; lipopolysaccharide biosynthesis.</text>
</comment>
<dbReference type="STRING" id="1155689.SAMN05444278_101530"/>
<evidence type="ECO:0000256" key="5">
    <source>
        <dbReference type="ARBA" id="ARBA00012693"/>
    </source>
</evidence>
<gene>
    <name evidence="10" type="ORF">SAMN05444278_101530</name>
</gene>
<dbReference type="EMBL" id="FQTW01000001">
    <property type="protein sequence ID" value="SHE40421.1"/>
    <property type="molecule type" value="Genomic_DNA"/>
</dbReference>
<proteinExistence type="inferred from homology"/>
<dbReference type="OrthoDB" id="9776934at2"/>